<dbReference type="EMBL" id="KQ971312">
    <property type="protein sequence ID" value="EEZ98226.2"/>
    <property type="molecule type" value="Genomic_DNA"/>
</dbReference>
<dbReference type="HOGENOM" id="CLU_008523_1_0_1"/>
<protein>
    <recommendedName>
        <fullName evidence="10">Carboxypeptidase</fullName>
        <ecNumber evidence="10">3.4.16.-</ecNumber>
    </recommendedName>
</protein>
<keyword evidence="7 10" id="KW-0378">Hydrolase</keyword>
<evidence type="ECO:0000256" key="1">
    <source>
        <dbReference type="ARBA" id="ARBA00004613"/>
    </source>
</evidence>
<evidence type="ECO:0000256" key="10">
    <source>
        <dbReference type="RuleBase" id="RU361156"/>
    </source>
</evidence>
<dbReference type="eggNOG" id="KOG1283">
    <property type="taxonomic scope" value="Eukaryota"/>
</dbReference>
<evidence type="ECO:0000256" key="5">
    <source>
        <dbReference type="ARBA" id="ARBA00022670"/>
    </source>
</evidence>
<evidence type="ECO:0000256" key="8">
    <source>
        <dbReference type="ARBA" id="ARBA00023180"/>
    </source>
</evidence>
<evidence type="ECO:0000313" key="12">
    <source>
        <dbReference type="Proteomes" id="UP000007266"/>
    </source>
</evidence>
<feature type="signal peptide" evidence="10">
    <location>
        <begin position="1"/>
        <end position="16"/>
    </location>
</feature>
<dbReference type="PANTHER" id="PTHR11802">
    <property type="entry name" value="SERINE PROTEASE FAMILY S10 SERINE CARBOXYPEPTIDASE"/>
    <property type="match status" value="1"/>
</dbReference>
<dbReference type="STRING" id="7070.D6W8Z9"/>
<dbReference type="PANTHER" id="PTHR11802:SF3">
    <property type="entry name" value="RETINOID-INDUCIBLE SERINE CARBOXYPEPTIDASE"/>
    <property type="match status" value="1"/>
</dbReference>
<reference evidence="11 12" key="2">
    <citation type="journal article" date="2010" name="Nucleic Acids Res.">
        <title>BeetleBase in 2010: revisions to provide comprehensive genomic information for Tribolium castaneum.</title>
        <authorList>
            <person name="Kim H.S."/>
            <person name="Murphy T."/>
            <person name="Xia J."/>
            <person name="Caragea D."/>
            <person name="Park Y."/>
            <person name="Beeman R.W."/>
            <person name="Lorenzen M.D."/>
            <person name="Butcher S."/>
            <person name="Manak J.R."/>
            <person name="Brown S.J."/>
        </authorList>
    </citation>
    <scope>GENOME REANNOTATION</scope>
    <source>
        <strain evidence="11 12">Georgia GA2</strain>
    </source>
</reference>
<evidence type="ECO:0000256" key="6">
    <source>
        <dbReference type="ARBA" id="ARBA00022729"/>
    </source>
</evidence>
<name>D6W8Z9_TRICA</name>
<dbReference type="Proteomes" id="UP000007266">
    <property type="component" value="Linkage group 2"/>
</dbReference>
<proteinExistence type="inferred from homology"/>
<dbReference type="Pfam" id="PF00450">
    <property type="entry name" value="Peptidase_S10"/>
    <property type="match status" value="1"/>
</dbReference>
<reference evidence="11 12" key="1">
    <citation type="journal article" date="2008" name="Nature">
        <title>The genome of the model beetle and pest Tribolium castaneum.</title>
        <authorList>
            <consortium name="Tribolium Genome Sequencing Consortium"/>
            <person name="Richards S."/>
            <person name="Gibbs R.A."/>
            <person name="Weinstock G.M."/>
            <person name="Brown S.J."/>
            <person name="Denell R."/>
            <person name="Beeman R.W."/>
            <person name="Gibbs R."/>
            <person name="Beeman R.W."/>
            <person name="Brown S.J."/>
            <person name="Bucher G."/>
            <person name="Friedrich M."/>
            <person name="Grimmelikhuijzen C.J."/>
            <person name="Klingler M."/>
            <person name="Lorenzen M."/>
            <person name="Richards S."/>
            <person name="Roth S."/>
            <person name="Schroder R."/>
            <person name="Tautz D."/>
            <person name="Zdobnov E.M."/>
            <person name="Muzny D."/>
            <person name="Gibbs R.A."/>
            <person name="Weinstock G.M."/>
            <person name="Attaway T."/>
            <person name="Bell S."/>
            <person name="Buhay C.J."/>
            <person name="Chandrabose M.N."/>
            <person name="Chavez D."/>
            <person name="Clerk-Blankenburg K.P."/>
            <person name="Cree A."/>
            <person name="Dao M."/>
            <person name="Davis C."/>
            <person name="Chacko J."/>
            <person name="Dinh H."/>
            <person name="Dugan-Rocha S."/>
            <person name="Fowler G."/>
            <person name="Garner T.T."/>
            <person name="Garnes J."/>
            <person name="Gnirke A."/>
            <person name="Hawes A."/>
            <person name="Hernandez J."/>
            <person name="Hines S."/>
            <person name="Holder M."/>
            <person name="Hume J."/>
            <person name="Jhangiani S.N."/>
            <person name="Joshi V."/>
            <person name="Khan Z.M."/>
            <person name="Jackson L."/>
            <person name="Kovar C."/>
            <person name="Kowis A."/>
            <person name="Lee S."/>
            <person name="Lewis L.R."/>
            <person name="Margolis J."/>
            <person name="Morgan M."/>
            <person name="Nazareth L.V."/>
            <person name="Nguyen N."/>
            <person name="Okwuonu G."/>
            <person name="Parker D."/>
            <person name="Richards S."/>
            <person name="Ruiz S.J."/>
            <person name="Santibanez J."/>
            <person name="Savard J."/>
            <person name="Scherer S.E."/>
            <person name="Schneider B."/>
            <person name="Sodergren E."/>
            <person name="Tautz D."/>
            <person name="Vattahil S."/>
            <person name="Villasana D."/>
            <person name="White C.S."/>
            <person name="Wright R."/>
            <person name="Park Y."/>
            <person name="Beeman R.W."/>
            <person name="Lord J."/>
            <person name="Oppert B."/>
            <person name="Lorenzen M."/>
            <person name="Brown S."/>
            <person name="Wang L."/>
            <person name="Savard J."/>
            <person name="Tautz D."/>
            <person name="Richards S."/>
            <person name="Weinstock G."/>
            <person name="Gibbs R.A."/>
            <person name="Liu Y."/>
            <person name="Worley K."/>
            <person name="Weinstock G."/>
            <person name="Elsik C.G."/>
            <person name="Reese J.T."/>
            <person name="Elhaik E."/>
            <person name="Landan G."/>
            <person name="Graur D."/>
            <person name="Arensburger P."/>
            <person name="Atkinson P."/>
            <person name="Beeman R.W."/>
            <person name="Beidler J."/>
            <person name="Brown S.J."/>
            <person name="Demuth J.P."/>
            <person name="Drury D.W."/>
            <person name="Du Y.Z."/>
            <person name="Fujiwara H."/>
            <person name="Lorenzen M."/>
            <person name="Maselli V."/>
            <person name="Osanai M."/>
            <person name="Park Y."/>
            <person name="Robertson H.M."/>
            <person name="Tu Z."/>
            <person name="Wang J.J."/>
            <person name="Wang S."/>
            <person name="Richards S."/>
            <person name="Song H."/>
            <person name="Zhang L."/>
            <person name="Sodergren E."/>
            <person name="Werner D."/>
            <person name="Stanke M."/>
            <person name="Morgenstern B."/>
            <person name="Solovyev V."/>
            <person name="Kosarev P."/>
            <person name="Brown G."/>
            <person name="Chen H.C."/>
            <person name="Ermolaeva O."/>
            <person name="Hlavina W."/>
            <person name="Kapustin Y."/>
            <person name="Kiryutin B."/>
            <person name="Kitts P."/>
            <person name="Maglott D."/>
            <person name="Pruitt K."/>
            <person name="Sapojnikov V."/>
            <person name="Souvorov A."/>
            <person name="Mackey A.J."/>
            <person name="Waterhouse R.M."/>
            <person name="Wyder S."/>
            <person name="Zdobnov E.M."/>
            <person name="Zdobnov E.M."/>
            <person name="Wyder S."/>
            <person name="Kriventseva E.V."/>
            <person name="Kadowaki T."/>
            <person name="Bork P."/>
            <person name="Aranda M."/>
            <person name="Bao R."/>
            <person name="Beermann A."/>
            <person name="Berns N."/>
            <person name="Bolognesi R."/>
            <person name="Bonneton F."/>
            <person name="Bopp D."/>
            <person name="Brown S.J."/>
            <person name="Bucher G."/>
            <person name="Butts T."/>
            <person name="Chaumot A."/>
            <person name="Denell R.E."/>
            <person name="Ferrier D.E."/>
            <person name="Friedrich M."/>
            <person name="Gordon C.M."/>
            <person name="Jindra M."/>
            <person name="Klingler M."/>
            <person name="Lan Q."/>
            <person name="Lattorff H.M."/>
            <person name="Laudet V."/>
            <person name="von Levetsow C."/>
            <person name="Liu Z."/>
            <person name="Lutz R."/>
            <person name="Lynch J.A."/>
            <person name="da Fonseca R.N."/>
            <person name="Posnien N."/>
            <person name="Reuter R."/>
            <person name="Roth S."/>
            <person name="Savard J."/>
            <person name="Schinko J.B."/>
            <person name="Schmitt C."/>
            <person name="Schoppmeier M."/>
            <person name="Schroder R."/>
            <person name="Shippy T.D."/>
            <person name="Simonnet F."/>
            <person name="Marques-Souza H."/>
            <person name="Tautz D."/>
            <person name="Tomoyasu Y."/>
            <person name="Trauner J."/>
            <person name="Van der Zee M."/>
            <person name="Vervoort M."/>
            <person name="Wittkopp N."/>
            <person name="Wimmer E.A."/>
            <person name="Yang X."/>
            <person name="Jones A.K."/>
            <person name="Sattelle D.B."/>
            <person name="Ebert P.R."/>
            <person name="Nelson D."/>
            <person name="Scott J.G."/>
            <person name="Beeman R.W."/>
            <person name="Muthukrishnan S."/>
            <person name="Kramer K.J."/>
            <person name="Arakane Y."/>
            <person name="Beeman R.W."/>
            <person name="Zhu Q."/>
            <person name="Hogenkamp D."/>
            <person name="Dixit R."/>
            <person name="Oppert B."/>
            <person name="Jiang H."/>
            <person name="Zou Z."/>
            <person name="Marshall J."/>
            <person name="Elpidina E."/>
            <person name="Vinokurov K."/>
            <person name="Oppert C."/>
            <person name="Zou Z."/>
            <person name="Evans J."/>
            <person name="Lu Z."/>
            <person name="Zhao P."/>
            <person name="Sumathipala N."/>
            <person name="Altincicek B."/>
            <person name="Vilcinskas A."/>
            <person name="Williams M."/>
            <person name="Hultmark D."/>
            <person name="Hetru C."/>
            <person name="Jiang H."/>
            <person name="Grimmelikhuijzen C.J."/>
            <person name="Hauser F."/>
            <person name="Cazzamali G."/>
            <person name="Williamson M."/>
            <person name="Park Y."/>
            <person name="Li B."/>
            <person name="Tanaka Y."/>
            <person name="Predel R."/>
            <person name="Neupert S."/>
            <person name="Schachtner J."/>
            <person name="Verleyen P."/>
            <person name="Raible F."/>
            <person name="Bork P."/>
            <person name="Friedrich M."/>
            <person name="Walden K.K."/>
            <person name="Robertson H.M."/>
            <person name="Angeli S."/>
            <person name="Foret S."/>
            <person name="Bucher G."/>
            <person name="Schuetz S."/>
            <person name="Maleszka R."/>
            <person name="Wimmer E.A."/>
            <person name="Beeman R.W."/>
            <person name="Lorenzen M."/>
            <person name="Tomoyasu Y."/>
            <person name="Miller S.C."/>
            <person name="Grossmann D."/>
            <person name="Bucher G."/>
        </authorList>
    </citation>
    <scope>NUCLEOTIDE SEQUENCE [LARGE SCALE GENOMIC DNA]</scope>
    <source>
        <strain evidence="11 12">Georgia GA2</strain>
    </source>
</reference>
<evidence type="ECO:0000313" key="11">
    <source>
        <dbReference type="EMBL" id="EEZ98226.2"/>
    </source>
</evidence>
<dbReference type="GO" id="GO:0006508">
    <property type="term" value="P:proteolysis"/>
    <property type="evidence" value="ECO:0007669"/>
    <property type="project" value="UniProtKB-KW"/>
</dbReference>
<dbReference type="GO" id="GO:0005576">
    <property type="term" value="C:extracellular region"/>
    <property type="evidence" value="ECO:0007669"/>
    <property type="project" value="UniProtKB-SubCell"/>
</dbReference>
<evidence type="ECO:0000256" key="9">
    <source>
        <dbReference type="ARBA" id="ARBA00055847"/>
    </source>
</evidence>
<feature type="chain" id="PRO_5007230842" description="Carboxypeptidase" evidence="10">
    <location>
        <begin position="17"/>
        <end position="427"/>
    </location>
</feature>
<comment type="function">
    <text evidence="9">May be involved in vascular wall and kidney homeostasis.</text>
</comment>
<dbReference type="OMA" id="GIDCYNV"/>
<keyword evidence="6 10" id="KW-0732">Signal</keyword>
<evidence type="ECO:0000256" key="4">
    <source>
        <dbReference type="ARBA" id="ARBA00022645"/>
    </source>
</evidence>
<comment type="similarity">
    <text evidence="2 10">Belongs to the peptidase S10 family.</text>
</comment>
<evidence type="ECO:0000256" key="2">
    <source>
        <dbReference type="ARBA" id="ARBA00009431"/>
    </source>
</evidence>
<keyword evidence="12" id="KW-1185">Reference proteome</keyword>
<comment type="subcellular location">
    <subcellularLocation>
        <location evidence="1">Secreted</location>
    </subcellularLocation>
</comment>
<dbReference type="Gene3D" id="3.40.50.1820">
    <property type="entry name" value="alpha/beta hydrolase"/>
    <property type="match status" value="1"/>
</dbReference>
<keyword evidence="5 10" id="KW-0645">Protease</keyword>
<keyword evidence="3" id="KW-0964">Secreted</keyword>
<dbReference type="InterPro" id="IPR018202">
    <property type="entry name" value="Ser_caboxypep_ser_AS"/>
</dbReference>
<gene>
    <name evidence="11" type="primary">AUGUSTUS-3.0.2_00665</name>
    <name evidence="11" type="ORF">TcasGA2_TC000665</name>
</gene>
<dbReference type="GO" id="GO:0004185">
    <property type="term" value="F:serine-type carboxypeptidase activity"/>
    <property type="evidence" value="ECO:0000318"/>
    <property type="project" value="GO_Central"/>
</dbReference>
<sequence length="427" mass="47323">MKTFLFGLLFVTAVLARKGFGPTEQEWGFVQVRAGAKIFWWLHQTSANVTNYTERPLVIWLQGGPGASSTGYGNFAELGPLDADLNPRNTTWINEYNVLFVDNPVGCGFSKVDDPKYFVTTNVQIAADFVVFLKGFFEAVPDLKKTPFYIFSESYGGKMTTDIALEIDAAIKSGELDANLVGIGLGDSWISPIDSVPSWGPYLLSVGAIDQNQYEQLQEAAEKATKAMEEGRYSDATNLVNQVEMLIQVVTANIDVYNILTKIPSSWSFKKNLIMPVNDDVDDKISIIMNNQVKEALGLNVTWGDQSEGVSDALHDDIMKPVVEAVETILNTTNIQIAVYNGQLDMIVDTPGTMKWLNNLQFSGSKDWKTAERKTIAVNDIVEGYYKKVGNLAMYWVDRAGHMVPRDNPAGMSFILQDMTSGPWTNN</sequence>
<evidence type="ECO:0000256" key="3">
    <source>
        <dbReference type="ARBA" id="ARBA00022525"/>
    </source>
</evidence>
<dbReference type="EC" id="3.4.16.-" evidence="10"/>
<evidence type="ECO:0000256" key="7">
    <source>
        <dbReference type="ARBA" id="ARBA00022801"/>
    </source>
</evidence>
<dbReference type="PRINTS" id="PR00724">
    <property type="entry name" value="CRBOXYPTASEC"/>
</dbReference>
<dbReference type="SUPFAM" id="SSF53474">
    <property type="entry name" value="alpha/beta-Hydrolases"/>
    <property type="match status" value="1"/>
</dbReference>
<dbReference type="PROSITE" id="PS00131">
    <property type="entry name" value="CARBOXYPEPT_SER_SER"/>
    <property type="match status" value="1"/>
</dbReference>
<organism evidence="11 12">
    <name type="scientific">Tribolium castaneum</name>
    <name type="common">Red flour beetle</name>
    <dbReference type="NCBI Taxonomy" id="7070"/>
    <lineage>
        <taxon>Eukaryota</taxon>
        <taxon>Metazoa</taxon>
        <taxon>Ecdysozoa</taxon>
        <taxon>Arthropoda</taxon>
        <taxon>Hexapoda</taxon>
        <taxon>Insecta</taxon>
        <taxon>Pterygota</taxon>
        <taxon>Neoptera</taxon>
        <taxon>Endopterygota</taxon>
        <taxon>Coleoptera</taxon>
        <taxon>Polyphaga</taxon>
        <taxon>Cucujiformia</taxon>
        <taxon>Tenebrionidae</taxon>
        <taxon>Tenebrionidae incertae sedis</taxon>
        <taxon>Tribolium</taxon>
    </lineage>
</organism>
<keyword evidence="8" id="KW-0325">Glycoprotein</keyword>
<keyword evidence="4 10" id="KW-0121">Carboxypeptidase</keyword>
<dbReference type="AlphaFoldDB" id="D6W8Z9"/>
<dbReference type="InterPro" id="IPR029058">
    <property type="entry name" value="AB_hydrolase_fold"/>
</dbReference>
<accession>D6W8Z9</accession>
<dbReference type="FunFam" id="3.40.50.1820:FF:000075">
    <property type="entry name" value="Carboxypeptidase"/>
    <property type="match status" value="1"/>
</dbReference>
<dbReference type="InterPro" id="IPR001563">
    <property type="entry name" value="Peptidase_S10"/>
</dbReference>